<dbReference type="Pfam" id="PF01139">
    <property type="entry name" value="RtcB"/>
    <property type="match status" value="1"/>
</dbReference>
<feature type="binding site" evidence="10">
    <location>
        <position position="371"/>
    </location>
    <ligand>
        <name>Mn(2+)</name>
        <dbReference type="ChEBI" id="CHEBI:29035"/>
        <label>2</label>
    </ligand>
</feature>
<dbReference type="Gene3D" id="3.90.1860.10">
    <property type="entry name" value="tRNA-splicing ligase RtcB"/>
    <property type="match status" value="1"/>
</dbReference>
<comment type="subunit">
    <text evidence="11">Monomer.</text>
</comment>
<dbReference type="PANTHER" id="PTHR11118">
    <property type="entry name" value="RNA-SPLICING LIGASE RTCB HOMOLOG"/>
    <property type="match status" value="1"/>
</dbReference>
<organism evidence="13">
    <name type="scientific">Pedococcus sp. KACC 23699</name>
    <dbReference type="NCBI Taxonomy" id="3149228"/>
    <lineage>
        <taxon>Bacteria</taxon>
        <taxon>Bacillati</taxon>
        <taxon>Actinomycetota</taxon>
        <taxon>Actinomycetes</taxon>
        <taxon>Micrococcales</taxon>
        <taxon>Intrasporangiaceae</taxon>
        <taxon>Pedococcus</taxon>
    </lineage>
</organism>
<dbReference type="GO" id="GO:0005525">
    <property type="term" value="F:GTP binding"/>
    <property type="evidence" value="ECO:0007669"/>
    <property type="project" value="UniProtKB-KW"/>
</dbReference>
<dbReference type="AlphaFoldDB" id="A0AAU7JQN4"/>
<feature type="binding site" evidence="9">
    <location>
        <begin position="441"/>
        <end position="444"/>
    </location>
    <ligand>
        <name>GMP</name>
        <dbReference type="ChEBI" id="CHEBI:58115"/>
    </ligand>
</feature>
<sequence>MTTEPSTTEHPTTVQHTTEHYTTEQTRRRPMTSPPVPRTTQAQILAGPTVFEDEHLLPADQDALLQVRSRLQDTDLAAPPVVLPDFHHKSKMELPSSVAIATRGTIRPDLTGSSVNCGMALIALDSDDADPAAVERFMRGVRERYPYPTKGGRELSATEVLSAAEHGAEFGADRWDLPAEELERIEEGGRLDLEPYGGIERLQKELPGFAVQLARFRFGTVGPSNHFVELQRVEEVLDPETASRLGVHEGQLTVQYHGGGGVLAGEIGRLFTRRKDYPRQVKAVNLALKPLFHLRTARSWQALRERLDLYFTDGCPPISLDSDEGQRLMLANAAAMNYGFAFRVSTYASLRRLASECFGGGTGRLVVDSPHNSIYEEPVGDGRGVVHRHNSCRAYTADMMPAGTTFAETGQAVLLPGTHRTSSFLAVAGEHADRSLHSACHGAGTVVSDLVRRGLSGADPQGRQTLRFRYSDAAPTDVAHYDDNGVTAALDVLRRHELVRPVARMRPIAVLH</sequence>
<evidence type="ECO:0000256" key="4">
    <source>
        <dbReference type="ARBA" id="ARBA00022800"/>
    </source>
</evidence>
<feature type="binding site" evidence="9">
    <location>
        <position position="423"/>
    </location>
    <ligand>
        <name>GMP</name>
        <dbReference type="ChEBI" id="CHEBI:58115"/>
    </ligand>
</feature>
<comment type="similarity">
    <text evidence="11">Belongs to the RtcB family.</text>
</comment>
<dbReference type="EC" id="6.5.1.-" evidence="11"/>
<evidence type="ECO:0000256" key="7">
    <source>
        <dbReference type="ARBA" id="ARBA00047746"/>
    </source>
</evidence>
<dbReference type="GO" id="GO:0170057">
    <property type="term" value="F:RNA ligase (GTP) activity"/>
    <property type="evidence" value="ECO:0007669"/>
    <property type="project" value="UniProtKB-EC"/>
</dbReference>
<evidence type="ECO:0000256" key="12">
    <source>
        <dbReference type="SAM" id="MobiDB-lite"/>
    </source>
</evidence>
<evidence type="ECO:0000256" key="11">
    <source>
        <dbReference type="RuleBase" id="RU371113"/>
    </source>
</evidence>
<dbReference type="InterPro" id="IPR001233">
    <property type="entry name" value="RtcB"/>
</dbReference>
<feature type="binding site" evidence="10">
    <location>
        <position position="257"/>
    </location>
    <ligand>
        <name>Mn(2+)</name>
        <dbReference type="ChEBI" id="CHEBI:29035"/>
        <label>2</label>
    </ligand>
</feature>
<keyword evidence="4" id="KW-0692">RNA repair</keyword>
<feature type="active site" description="GMP-histidine intermediate" evidence="8">
    <location>
        <position position="441"/>
    </location>
</feature>
<feature type="region of interest" description="Disordered" evidence="12">
    <location>
        <begin position="1"/>
        <end position="39"/>
    </location>
</feature>
<dbReference type="PANTHER" id="PTHR11118:SF1">
    <property type="entry name" value="RNA-SPLICING LIGASE RTCB HOMOLOG"/>
    <property type="match status" value="1"/>
</dbReference>
<evidence type="ECO:0000256" key="10">
    <source>
        <dbReference type="PIRSR" id="PIRSR601233-3"/>
    </source>
</evidence>
<comment type="catalytic activity">
    <reaction evidence="7">
        <text>a 3'-end 3'-phospho-ribonucleotide-RNA + a 5'-end dephospho-ribonucleoside-RNA + GTP = a ribonucleotidyl-ribonucleotide-RNA + GMP + diphosphate</text>
        <dbReference type="Rhea" id="RHEA:68076"/>
        <dbReference type="Rhea" id="RHEA-COMP:10463"/>
        <dbReference type="Rhea" id="RHEA-COMP:13936"/>
        <dbReference type="Rhea" id="RHEA-COMP:17355"/>
        <dbReference type="ChEBI" id="CHEBI:33019"/>
        <dbReference type="ChEBI" id="CHEBI:37565"/>
        <dbReference type="ChEBI" id="CHEBI:58115"/>
        <dbReference type="ChEBI" id="CHEBI:83062"/>
        <dbReference type="ChEBI" id="CHEBI:138284"/>
        <dbReference type="ChEBI" id="CHEBI:173118"/>
        <dbReference type="EC" id="6.5.1.8"/>
    </reaction>
</comment>
<dbReference type="SUPFAM" id="SSF103365">
    <property type="entry name" value="Hypothetical protein PH1602"/>
    <property type="match status" value="1"/>
</dbReference>
<protein>
    <recommendedName>
        <fullName evidence="11">tRNA-splicing ligase RtcB</fullName>
        <ecNumber evidence="11">6.5.1.-</ecNumber>
    </recommendedName>
</protein>
<evidence type="ECO:0000256" key="1">
    <source>
        <dbReference type="ARBA" id="ARBA00022598"/>
    </source>
</evidence>
<keyword evidence="6 10" id="KW-0464">Manganese</keyword>
<keyword evidence="5 9" id="KW-0342">GTP-binding</keyword>
<evidence type="ECO:0000313" key="13">
    <source>
        <dbReference type="EMBL" id="XBO42615.1"/>
    </source>
</evidence>
<dbReference type="GO" id="GO:0042245">
    <property type="term" value="P:RNA repair"/>
    <property type="evidence" value="ECO:0007669"/>
    <property type="project" value="UniProtKB-KW"/>
</dbReference>
<feature type="binding site" evidence="9">
    <location>
        <begin position="371"/>
        <end position="372"/>
    </location>
    <ligand>
        <name>GMP</name>
        <dbReference type="ChEBI" id="CHEBI:58115"/>
    </ligand>
</feature>
<evidence type="ECO:0000256" key="8">
    <source>
        <dbReference type="PIRSR" id="PIRSR601233-1"/>
    </source>
</evidence>
<evidence type="ECO:0000256" key="6">
    <source>
        <dbReference type="ARBA" id="ARBA00023211"/>
    </source>
</evidence>
<proteinExistence type="inferred from homology"/>
<keyword evidence="1 11" id="KW-0436">Ligase</keyword>
<feature type="binding site" evidence="9">
    <location>
        <begin position="225"/>
        <end position="229"/>
    </location>
    <ligand>
        <name>GMP</name>
        <dbReference type="ChEBI" id="CHEBI:58115"/>
    </ligand>
</feature>
<dbReference type="GO" id="GO:0003972">
    <property type="term" value="F:RNA ligase (ATP) activity"/>
    <property type="evidence" value="ECO:0007669"/>
    <property type="project" value="TreeGrafter"/>
</dbReference>
<reference evidence="13" key="1">
    <citation type="submission" date="2024-05" db="EMBL/GenBank/DDBJ databases">
        <authorList>
            <person name="Kim S."/>
            <person name="Heo J."/>
            <person name="Choi H."/>
            <person name="Choi Y."/>
            <person name="Kwon S.-W."/>
            <person name="Kim Y."/>
        </authorList>
    </citation>
    <scope>NUCLEOTIDE SEQUENCE</scope>
    <source>
        <strain evidence="13">KACC 23699</strain>
    </source>
</reference>
<evidence type="ECO:0000256" key="5">
    <source>
        <dbReference type="ARBA" id="ARBA00023134"/>
    </source>
</evidence>
<keyword evidence="3 9" id="KW-0547">Nucleotide-binding</keyword>
<dbReference type="GO" id="GO:0006396">
    <property type="term" value="P:RNA processing"/>
    <property type="evidence" value="ECO:0007669"/>
    <property type="project" value="InterPro"/>
</dbReference>
<dbReference type="RefSeq" id="WP_406830035.1">
    <property type="nucleotide sequence ID" value="NZ_CP157483.1"/>
</dbReference>
<gene>
    <name evidence="11" type="primary">rtcB</name>
    <name evidence="13" type="ORF">ABEG17_13680</name>
</gene>
<evidence type="ECO:0000256" key="9">
    <source>
        <dbReference type="PIRSR" id="PIRSR601233-2"/>
    </source>
</evidence>
<keyword evidence="2 10" id="KW-0479">Metal-binding</keyword>
<dbReference type="InterPro" id="IPR036025">
    <property type="entry name" value="RtcB-like_sf"/>
</dbReference>
<accession>A0AAU7JQN4</accession>
<feature type="binding site" evidence="10">
    <location>
        <position position="226"/>
    </location>
    <ligand>
        <name>Mn(2+)</name>
        <dbReference type="ChEBI" id="CHEBI:29035"/>
        <label>1</label>
    </ligand>
</feature>
<feature type="compositionally biased region" description="Basic and acidic residues" evidence="12">
    <location>
        <begin position="17"/>
        <end position="27"/>
    </location>
</feature>
<feature type="compositionally biased region" description="Low complexity" evidence="12">
    <location>
        <begin position="1"/>
        <end position="16"/>
    </location>
</feature>
<name>A0AAU7JQN4_9MICO</name>
<evidence type="ECO:0000256" key="2">
    <source>
        <dbReference type="ARBA" id="ARBA00022723"/>
    </source>
</evidence>
<dbReference type="EMBL" id="CP157483">
    <property type="protein sequence ID" value="XBO42615.1"/>
    <property type="molecule type" value="Genomic_DNA"/>
</dbReference>
<comment type="cofactor">
    <cofactor evidence="10 11">
        <name>Mn(2+)</name>
        <dbReference type="ChEBI" id="CHEBI:29035"/>
    </cofactor>
    <text evidence="10 11">Binds 2 manganese ions per subunit.</text>
</comment>
<evidence type="ECO:0000256" key="3">
    <source>
        <dbReference type="ARBA" id="ARBA00022741"/>
    </source>
</evidence>
<dbReference type="GO" id="GO:0046872">
    <property type="term" value="F:metal ion binding"/>
    <property type="evidence" value="ECO:0007669"/>
    <property type="project" value="UniProtKB-UniRule"/>
</dbReference>